<evidence type="ECO:0000256" key="10">
    <source>
        <dbReference type="ARBA" id="ARBA00023004"/>
    </source>
</evidence>
<evidence type="ECO:0000313" key="15">
    <source>
        <dbReference type="Proteomes" id="UP000027222"/>
    </source>
</evidence>
<gene>
    <name evidence="14" type="ORF">GALMADRAFT_133908</name>
</gene>
<dbReference type="PRINTS" id="PR00385">
    <property type="entry name" value="P450"/>
</dbReference>
<evidence type="ECO:0000256" key="7">
    <source>
        <dbReference type="ARBA" id="ARBA00022723"/>
    </source>
</evidence>
<keyword evidence="11" id="KW-0503">Monooxygenase</keyword>
<dbReference type="GO" id="GO:0005506">
    <property type="term" value="F:iron ion binding"/>
    <property type="evidence" value="ECO:0007669"/>
    <property type="project" value="InterPro"/>
</dbReference>
<evidence type="ECO:0000256" key="3">
    <source>
        <dbReference type="ARBA" id="ARBA00004721"/>
    </source>
</evidence>
<dbReference type="AlphaFoldDB" id="A0A067TQR1"/>
<keyword evidence="9" id="KW-0560">Oxidoreductase</keyword>
<evidence type="ECO:0000256" key="4">
    <source>
        <dbReference type="ARBA" id="ARBA00010617"/>
    </source>
</evidence>
<dbReference type="SUPFAM" id="SSF48264">
    <property type="entry name" value="Cytochrome P450"/>
    <property type="match status" value="1"/>
</dbReference>
<comment type="cofactor">
    <cofactor evidence="1 13">
        <name>heme</name>
        <dbReference type="ChEBI" id="CHEBI:30413"/>
    </cofactor>
</comment>
<evidence type="ECO:0000256" key="11">
    <source>
        <dbReference type="ARBA" id="ARBA00023033"/>
    </source>
</evidence>
<dbReference type="GO" id="GO:0016705">
    <property type="term" value="F:oxidoreductase activity, acting on paired donors, with incorporation or reduction of molecular oxygen"/>
    <property type="evidence" value="ECO:0007669"/>
    <property type="project" value="InterPro"/>
</dbReference>
<protein>
    <recommendedName>
        <fullName evidence="16">Cytochrome P450</fullName>
    </recommendedName>
</protein>
<dbReference type="PRINTS" id="PR00463">
    <property type="entry name" value="EP450I"/>
</dbReference>
<keyword evidence="10 13" id="KW-0408">Iron</keyword>
<evidence type="ECO:0000256" key="13">
    <source>
        <dbReference type="PIRSR" id="PIRSR602401-1"/>
    </source>
</evidence>
<evidence type="ECO:0000256" key="12">
    <source>
        <dbReference type="ARBA" id="ARBA00023136"/>
    </source>
</evidence>
<dbReference type="PANTHER" id="PTHR24305:SF166">
    <property type="entry name" value="CYTOCHROME P450 12A4, MITOCHONDRIAL-RELATED"/>
    <property type="match status" value="1"/>
</dbReference>
<evidence type="ECO:0000256" key="2">
    <source>
        <dbReference type="ARBA" id="ARBA00004370"/>
    </source>
</evidence>
<evidence type="ECO:0000313" key="14">
    <source>
        <dbReference type="EMBL" id="KDR84662.1"/>
    </source>
</evidence>
<evidence type="ECO:0008006" key="16">
    <source>
        <dbReference type="Google" id="ProtNLM"/>
    </source>
</evidence>
<dbReference type="InterPro" id="IPR050121">
    <property type="entry name" value="Cytochrome_P450_monoxygenase"/>
</dbReference>
<sequence length="488" mass="55883">MLDSPVGWQILLPFALIVFLINRAFTPPAELRHLPRAPILPLLWSYISGEVEDIRLKRLILPFANQAGEGVVVVYALGRWIVHVLDHQIAKELSDNITLWPKEEPPDALLLWRFVGKTNIILSNGDSWKRHSHVVKSALSRNLPISEFVSLGKMLFKKMADGGLIKWDDYTMRFTLDAVGSTALGHNFRAIEDDHSPFVRQYNEVMDGIASPLYIVFPKLEKWFPRREVIKNIDNLVAKFQNILEHKKENKGNDMLTYMLEEPGMTDEEYRDNMVVFFIAGHDTTAGAMSSFVYYLAKNPEIQKRARDEVLAALGDNEPDISNLRNMNFVQACIRESLRINTPITYMVPRISDSPANLRASNGKSYYLPPRTSVILNITCIHHNETYWPDAGSFIPERFFGKSDKDEVRVDASLWLPFALGPRQCPARNFAMYELRTLAAMLLQHWEWSLPADSDHKEYPKNGFSPFALSLPKDMYVNFTRRKLGSSK</sequence>
<dbReference type="GO" id="GO:0020037">
    <property type="term" value="F:heme binding"/>
    <property type="evidence" value="ECO:0007669"/>
    <property type="project" value="InterPro"/>
</dbReference>
<dbReference type="InterPro" id="IPR036396">
    <property type="entry name" value="Cyt_P450_sf"/>
</dbReference>
<dbReference type="Gene3D" id="1.10.630.10">
    <property type="entry name" value="Cytochrome P450"/>
    <property type="match status" value="1"/>
</dbReference>
<comment type="subcellular location">
    <subcellularLocation>
        <location evidence="2">Membrane</location>
    </subcellularLocation>
</comment>
<dbReference type="GO" id="GO:0016020">
    <property type="term" value="C:membrane"/>
    <property type="evidence" value="ECO:0007669"/>
    <property type="project" value="UniProtKB-SubCell"/>
</dbReference>
<keyword evidence="5 13" id="KW-0349">Heme</keyword>
<dbReference type="STRING" id="685588.A0A067TQR1"/>
<dbReference type="InterPro" id="IPR002401">
    <property type="entry name" value="Cyt_P450_E_grp-I"/>
</dbReference>
<keyword evidence="8" id="KW-1133">Transmembrane helix</keyword>
<accession>A0A067TQR1</accession>
<proteinExistence type="inferred from homology"/>
<feature type="binding site" description="axial binding residue" evidence="13">
    <location>
        <position position="425"/>
    </location>
    <ligand>
        <name>heme</name>
        <dbReference type="ChEBI" id="CHEBI:30413"/>
    </ligand>
    <ligandPart>
        <name>Fe</name>
        <dbReference type="ChEBI" id="CHEBI:18248"/>
    </ligandPart>
</feature>
<evidence type="ECO:0000256" key="1">
    <source>
        <dbReference type="ARBA" id="ARBA00001971"/>
    </source>
</evidence>
<dbReference type="OrthoDB" id="1470350at2759"/>
<organism evidence="14 15">
    <name type="scientific">Galerina marginata (strain CBS 339.88)</name>
    <dbReference type="NCBI Taxonomy" id="685588"/>
    <lineage>
        <taxon>Eukaryota</taxon>
        <taxon>Fungi</taxon>
        <taxon>Dikarya</taxon>
        <taxon>Basidiomycota</taxon>
        <taxon>Agaricomycotina</taxon>
        <taxon>Agaricomycetes</taxon>
        <taxon>Agaricomycetidae</taxon>
        <taxon>Agaricales</taxon>
        <taxon>Agaricineae</taxon>
        <taxon>Strophariaceae</taxon>
        <taxon>Galerina</taxon>
    </lineage>
</organism>
<dbReference type="HOGENOM" id="CLU_001570_5_13_1"/>
<dbReference type="PANTHER" id="PTHR24305">
    <property type="entry name" value="CYTOCHROME P450"/>
    <property type="match status" value="1"/>
</dbReference>
<evidence type="ECO:0000256" key="5">
    <source>
        <dbReference type="ARBA" id="ARBA00022617"/>
    </source>
</evidence>
<dbReference type="GO" id="GO:0004497">
    <property type="term" value="F:monooxygenase activity"/>
    <property type="evidence" value="ECO:0007669"/>
    <property type="project" value="UniProtKB-KW"/>
</dbReference>
<comment type="pathway">
    <text evidence="3">Secondary metabolite biosynthesis; terpenoid biosynthesis.</text>
</comment>
<dbReference type="Pfam" id="PF00067">
    <property type="entry name" value="p450"/>
    <property type="match status" value="1"/>
</dbReference>
<keyword evidence="12" id="KW-0472">Membrane</keyword>
<name>A0A067TQR1_GALM3</name>
<comment type="similarity">
    <text evidence="4">Belongs to the cytochrome P450 family.</text>
</comment>
<dbReference type="Proteomes" id="UP000027222">
    <property type="component" value="Unassembled WGS sequence"/>
</dbReference>
<dbReference type="InterPro" id="IPR001128">
    <property type="entry name" value="Cyt_P450"/>
</dbReference>
<keyword evidence="7 13" id="KW-0479">Metal-binding</keyword>
<dbReference type="EMBL" id="KL142368">
    <property type="protein sequence ID" value="KDR84662.1"/>
    <property type="molecule type" value="Genomic_DNA"/>
</dbReference>
<reference evidence="15" key="1">
    <citation type="journal article" date="2014" name="Proc. Natl. Acad. Sci. U.S.A.">
        <title>Extensive sampling of basidiomycete genomes demonstrates inadequacy of the white-rot/brown-rot paradigm for wood decay fungi.</title>
        <authorList>
            <person name="Riley R."/>
            <person name="Salamov A.A."/>
            <person name="Brown D.W."/>
            <person name="Nagy L.G."/>
            <person name="Floudas D."/>
            <person name="Held B.W."/>
            <person name="Levasseur A."/>
            <person name="Lombard V."/>
            <person name="Morin E."/>
            <person name="Otillar R."/>
            <person name="Lindquist E.A."/>
            <person name="Sun H."/>
            <person name="LaButti K.M."/>
            <person name="Schmutz J."/>
            <person name="Jabbour D."/>
            <person name="Luo H."/>
            <person name="Baker S.E."/>
            <person name="Pisabarro A.G."/>
            <person name="Walton J.D."/>
            <person name="Blanchette R.A."/>
            <person name="Henrissat B."/>
            <person name="Martin F."/>
            <person name="Cullen D."/>
            <person name="Hibbett D.S."/>
            <person name="Grigoriev I.V."/>
        </authorList>
    </citation>
    <scope>NUCLEOTIDE SEQUENCE [LARGE SCALE GENOMIC DNA]</scope>
    <source>
        <strain evidence="15">CBS 339.88</strain>
    </source>
</reference>
<evidence type="ECO:0000256" key="9">
    <source>
        <dbReference type="ARBA" id="ARBA00023002"/>
    </source>
</evidence>
<keyword evidence="15" id="KW-1185">Reference proteome</keyword>
<keyword evidence="6" id="KW-0812">Transmembrane</keyword>
<evidence type="ECO:0000256" key="6">
    <source>
        <dbReference type="ARBA" id="ARBA00022692"/>
    </source>
</evidence>
<evidence type="ECO:0000256" key="8">
    <source>
        <dbReference type="ARBA" id="ARBA00022989"/>
    </source>
</evidence>